<dbReference type="InterPro" id="IPR040570">
    <property type="entry name" value="LAL_C2"/>
</dbReference>
<dbReference type="GO" id="GO:0005524">
    <property type="term" value="F:ATP binding"/>
    <property type="evidence" value="ECO:0007669"/>
    <property type="project" value="UniProtKB-UniRule"/>
</dbReference>
<proteinExistence type="predicted"/>
<evidence type="ECO:0000313" key="7">
    <source>
        <dbReference type="Proteomes" id="UP000276634"/>
    </source>
</evidence>
<evidence type="ECO:0000256" key="3">
    <source>
        <dbReference type="ARBA" id="ARBA00022840"/>
    </source>
</evidence>
<dbReference type="Proteomes" id="UP000276634">
    <property type="component" value="Unassembled WGS sequence"/>
</dbReference>
<keyword evidence="3 4" id="KW-0067">ATP-binding</keyword>
<dbReference type="InterPro" id="IPR052032">
    <property type="entry name" value="ATP-dep_AA_Ligase"/>
</dbReference>
<dbReference type="Gene3D" id="3.40.50.20">
    <property type="match status" value="1"/>
</dbReference>
<dbReference type="AlphaFoldDB" id="A0A3N1YBN1"/>
<dbReference type="PANTHER" id="PTHR43585">
    <property type="entry name" value="FUMIPYRROLE BIOSYNTHESIS PROTEIN C"/>
    <property type="match status" value="1"/>
</dbReference>
<reference evidence="6 7" key="1">
    <citation type="submission" date="2018-11" db="EMBL/GenBank/DDBJ databases">
        <title>Genomic Encyclopedia of Type Strains, Phase IV (KMG-IV): sequencing the most valuable type-strain genomes for metagenomic binning, comparative biology and taxonomic classification.</title>
        <authorList>
            <person name="Goeker M."/>
        </authorList>
    </citation>
    <scope>NUCLEOTIDE SEQUENCE [LARGE SCALE GENOMIC DNA]</scope>
    <source>
        <strain evidence="6 7">DSM 100275</strain>
    </source>
</reference>
<dbReference type="GO" id="GO:0046872">
    <property type="term" value="F:metal ion binding"/>
    <property type="evidence" value="ECO:0007669"/>
    <property type="project" value="InterPro"/>
</dbReference>
<dbReference type="PANTHER" id="PTHR43585:SF2">
    <property type="entry name" value="ATP-GRASP ENZYME FSQD"/>
    <property type="match status" value="1"/>
</dbReference>
<dbReference type="Gene3D" id="3.30.470.20">
    <property type="entry name" value="ATP-grasp fold, B domain"/>
    <property type="match status" value="1"/>
</dbReference>
<dbReference type="RefSeq" id="WP_123400270.1">
    <property type="nucleotide sequence ID" value="NZ_RJVI01000001.1"/>
</dbReference>
<feature type="domain" description="ATP-grasp" evidence="5">
    <location>
        <begin position="112"/>
        <end position="313"/>
    </location>
</feature>
<protein>
    <submittedName>
        <fullName evidence="6">Biotin carboxylase</fullName>
    </submittedName>
</protein>
<name>A0A3N1YBN1_9GAMM</name>
<sequence length="414" mass="43322">MPGAGGRVLLVAPLASYRIVPYLEAARALGVEPVVAADGEPLAAGHGIHVRLEEPARAARAILDAVAQAPPAAVVATDDATVEVAARVAEALGLPHNPPEAARRARRKDLARQAQAAAGLPVPWFRRLPLAELAAGRIPDEVPYPCVIKPLALNASRGVIRADDARGLAAAARRVAAIVGGLADAEERGHALVEAYLPGEEIAVEALLRAGRPRILAVFDKPDPLEGPFFEETLYVTPSRHDPALLARVERRLAEVCAACGLREGPVHAEFRLHDGEAWVLEVAARTIGGECARLLHMGTGVALEALVIAAALGRAPQVRPFAGAGGVLMLPVPGPGVLRRVEGVLAARRVPGVEAVEIGLREGYRLVPLPEGGSYLGFVFARGPDPETVEAALREARARLRVVVAPELAVSVG</sequence>
<evidence type="ECO:0000256" key="4">
    <source>
        <dbReference type="PROSITE-ProRule" id="PRU00409"/>
    </source>
</evidence>
<dbReference type="Pfam" id="PF13535">
    <property type="entry name" value="ATP-grasp_4"/>
    <property type="match status" value="1"/>
</dbReference>
<evidence type="ECO:0000256" key="1">
    <source>
        <dbReference type="ARBA" id="ARBA00022598"/>
    </source>
</evidence>
<comment type="caution">
    <text evidence="6">The sequence shown here is derived from an EMBL/GenBank/DDBJ whole genome shotgun (WGS) entry which is preliminary data.</text>
</comment>
<dbReference type="OrthoDB" id="9803907at2"/>
<accession>A0A3N1YBN1</accession>
<gene>
    <name evidence="6" type="ORF">EDC57_0701</name>
</gene>
<organism evidence="6 7">
    <name type="scientific">Inmirania thermothiophila</name>
    <dbReference type="NCBI Taxonomy" id="1750597"/>
    <lineage>
        <taxon>Bacteria</taxon>
        <taxon>Pseudomonadati</taxon>
        <taxon>Pseudomonadota</taxon>
        <taxon>Gammaproteobacteria</taxon>
        <taxon>Chromatiales</taxon>
        <taxon>Ectothiorhodospiraceae</taxon>
        <taxon>Inmirania</taxon>
    </lineage>
</organism>
<keyword evidence="2 4" id="KW-0547">Nucleotide-binding</keyword>
<evidence type="ECO:0000313" key="6">
    <source>
        <dbReference type="EMBL" id="ROR34797.1"/>
    </source>
</evidence>
<dbReference type="InterPro" id="IPR011761">
    <property type="entry name" value="ATP-grasp"/>
</dbReference>
<evidence type="ECO:0000259" key="5">
    <source>
        <dbReference type="PROSITE" id="PS50975"/>
    </source>
</evidence>
<dbReference type="Pfam" id="PF18603">
    <property type="entry name" value="LAL_C2"/>
    <property type="match status" value="1"/>
</dbReference>
<dbReference type="EMBL" id="RJVI01000001">
    <property type="protein sequence ID" value="ROR34797.1"/>
    <property type="molecule type" value="Genomic_DNA"/>
</dbReference>
<dbReference type="GO" id="GO:0016874">
    <property type="term" value="F:ligase activity"/>
    <property type="evidence" value="ECO:0007669"/>
    <property type="project" value="UniProtKB-KW"/>
</dbReference>
<dbReference type="SUPFAM" id="SSF56059">
    <property type="entry name" value="Glutathione synthetase ATP-binding domain-like"/>
    <property type="match status" value="1"/>
</dbReference>
<dbReference type="PROSITE" id="PS50975">
    <property type="entry name" value="ATP_GRASP"/>
    <property type="match status" value="1"/>
</dbReference>
<keyword evidence="7" id="KW-1185">Reference proteome</keyword>
<keyword evidence="1" id="KW-0436">Ligase</keyword>
<evidence type="ECO:0000256" key="2">
    <source>
        <dbReference type="ARBA" id="ARBA00022741"/>
    </source>
</evidence>